<dbReference type="OrthoDB" id="9790852at2"/>
<evidence type="ECO:0000313" key="3">
    <source>
        <dbReference type="EMBL" id="SDC41953.1"/>
    </source>
</evidence>
<dbReference type="InterPro" id="IPR037185">
    <property type="entry name" value="EmrE-like"/>
</dbReference>
<dbReference type="AlphaFoldDB" id="A0A1G6LFJ5"/>
<keyword evidence="1" id="KW-0472">Membrane</keyword>
<dbReference type="InterPro" id="IPR000620">
    <property type="entry name" value="EamA_dom"/>
</dbReference>
<feature type="transmembrane region" description="Helical" evidence="1">
    <location>
        <begin position="56"/>
        <end position="77"/>
    </location>
</feature>
<name>A0A1G6LFJ5_9BACT</name>
<dbReference type="Proteomes" id="UP000199411">
    <property type="component" value="Unassembled WGS sequence"/>
</dbReference>
<gene>
    <name evidence="3" type="ORF">SAMN05660835_00799</name>
</gene>
<evidence type="ECO:0000313" key="4">
    <source>
        <dbReference type="Proteomes" id="UP000199411"/>
    </source>
</evidence>
<keyword evidence="1" id="KW-0812">Transmembrane</keyword>
<protein>
    <submittedName>
        <fullName evidence="3">Permease of the drug/metabolite transporter (DMT) superfamily</fullName>
    </submittedName>
</protein>
<feature type="domain" description="EamA" evidence="2">
    <location>
        <begin position="2"/>
        <end position="101"/>
    </location>
</feature>
<sequence>MYRLDIAAFILLLMNFINKNKLFPLSRKELLLGFASGVFLALHFYFWIASLKYTSIASSVVLVSTNPFFVVVLSLILMKEKISPKVVIALIASFVGTVIITASDGNLLSEKIDKTSLFGDILAIIGAFSVSFYFIIGSKLRKNMDTNRYVTLVYTFAAIFITILAIFANEDIIHYSSRDFSFIFLLAIVPQLIGHTAFNWALKYLKATAVAITTLGEIIGSTVLAYIFFQQTIDLWQSIGILFIMSAIVISFRYGKV</sequence>
<keyword evidence="1" id="KW-1133">Transmembrane helix</keyword>
<reference evidence="4" key="1">
    <citation type="submission" date="2016-10" db="EMBL/GenBank/DDBJ databases">
        <authorList>
            <person name="Varghese N."/>
            <person name="Submissions S."/>
        </authorList>
    </citation>
    <scope>NUCLEOTIDE SEQUENCE [LARGE SCALE GENOMIC DNA]</scope>
    <source>
        <strain evidence="4">DSM 8415</strain>
    </source>
</reference>
<dbReference type="Gene3D" id="1.10.3730.20">
    <property type="match status" value="1"/>
</dbReference>
<feature type="transmembrane region" description="Helical" evidence="1">
    <location>
        <begin position="180"/>
        <end position="202"/>
    </location>
</feature>
<dbReference type="GO" id="GO:0016020">
    <property type="term" value="C:membrane"/>
    <property type="evidence" value="ECO:0007669"/>
    <property type="project" value="InterPro"/>
</dbReference>
<feature type="transmembrane region" description="Helical" evidence="1">
    <location>
        <begin position="86"/>
        <end position="103"/>
    </location>
</feature>
<feature type="transmembrane region" description="Helical" evidence="1">
    <location>
        <begin position="115"/>
        <end position="137"/>
    </location>
</feature>
<proteinExistence type="predicted"/>
<accession>A0A1G6LFJ5</accession>
<organism evidence="3 4">
    <name type="scientific">Desulfurella multipotens</name>
    <dbReference type="NCBI Taxonomy" id="79269"/>
    <lineage>
        <taxon>Bacteria</taxon>
        <taxon>Pseudomonadati</taxon>
        <taxon>Campylobacterota</taxon>
        <taxon>Desulfurellia</taxon>
        <taxon>Desulfurellales</taxon>
        <taxon>Desulfurellaceae</taxon>
        <taxon>Desulfurella</taxon>
    </lineage>
</organism>
<feature type="transmembrane region" description="Helical" evidence="1">
    <location>
        <begin position="149"/>
        <end position="168"/>
    </location>
</feature>
<evidence type="ECO:0000259" key="2">
    <source>
        <dbReference type="Pfam" id="PF00892"/>
    </source>
</evidence>
<feature type="domain" description="EamA" evidence="2">
    <location>
        <begin position="118"/>
        <end position="252"/>
    </location>
</feature>
<feature type="transmembrane region" description="Helical" evidence="1">
    <location>
        <begin position="235"/>
        <end position="255"/>
    </location>
</feature>
<dbReference type="PANTHER" id="PTHR22911">
    <property type="entry name" value="ACYL-MALONYL CONDENSING ENZYME-RELATED"/>
    <property type="match status" value="1"/>
</dbReference>
<evidence type="ECO:0000256" key="1">
    <source>
        <dbReference type="SAM" id="Phobius"/>
    </source>
</evidence>
<feature type="transmembrane region" description="Helical" evidence="1">
    <location>
        <begin position="30"/>
        <end position="50"/>
    </location>
</feature>
<dbReference type="PANTHER" id="PTHR22911:SF76">
    <property type="entry name" value="EAMA DOMAIN-CONTAINING PROTEIN"/>
    <property type="match status" value="1"/>
</dbReference>
<keyword evidence="4" id="KW-1185">Reference proteome</keyword>
<feature type="transmembrane region" description="Helical" evidence="1">
    <location>
        <begin position="209"/>
        <end position="229"/>
    </location>
</feature>
<dbReference type="EMBL" id="FMYU01000005">
    <property type="protein sequence ID" value="SDC41953.1"/>
    <property type="molecule type" value="Genomic_DNA"/>
</dbReference>
<dbReference type="SUPFAM" id="SSF103481">
    <property type="entry name" value="Multidrug resistance efflux transporter EmrE"/>
    <property type="match status" value="2"/>
</dbReference>
<dbReference type="Pfam" id="PF00892">
    <property type="entry name" value="EamA"/>
    <property type="match status" value="2"/>
</dbReference>